<dbReference type="Proteomes" id="UP000596742">
    <property type="component" value="Unassembled WGS sequence"/>
</dbReference>
<dbReference type="GO" id="GO:0008475">
    <property type="term" value="F:procollagen-lysine 5-dioxygenase activity"/>
    <property type="evidence" value="ECO:0007669"/>
    <property type="project" value="UniProtKB-EC"/>
</dbReference>
<dbReference type="PANTHER" id="PTHR10730:SF53">
    <property type="entry name" value="GLYCOSYLTRANSFERASE 25 FAMILY MEMBER"/>
    <property type="match status" value="1"/>
</dbReference>
<proteinExistence type="inferred from homology"/>
<keyword evidence="2" id="KW-0328">Glycosyltransferase</keyword>
<comment type="caution">
    <text evidence="5">The sequence shown here is derived from an EMBL/GenBank/DDBJ whole genome shotgun (WGS) entry which is preliminary data.</text>
</comment>
<dbReference type="EMBL" id="UYJE01003581">
    <property type="protein sequence ID" value="VDI20401.1"/>
    <property type="molecule type" value="Genomic_DNA"/>
</dbReference>
<keyword evidence="5" id="KW-0560">Oxidoreductase</keyword>
<comment type="similarity">
    <text evidence="1">Belongs to the glycosyltransferase 25 family.</text>
</comment>
<evidence type="ECO:0000313" key="5">
    <source>
        <dbReference type="EMBL" id="VDI20401.1"/>
    </source>
</evidence>
<keyword evidence="3" id="KW-0808">Transferase</keyword>
<dbReference type="GO" id="GO:0016740">
    <property type="term" value="F:transferase activity"/>
    <property type="evidence" value="ECO:0007669"/>
    <property type="project" value="UniProtKB-KW"/>
</dbReference>
<keyword evidence="5" id="KW-0223">Dioxygenase</keyword>
<evidence type="ECO:0000256" key="3">
    <source>
        <dbReference type="ARBA" id="ARBA00022679"/>
    </source>
</evidence>
<evidence type="ECO:0000259" key="4">
    <source>
        <dbReference type="Pfam" id="PF25342"/>
    </source>
</evidence>
<dbReference type="InterPro" id="IPR057589">
    <property type="entry name" value="GT_PLOD"/>
</dbReference>
<dbReference type="Pfam" id="PF25342">
    <property type="entry name" value="GT_PLOD"/>
    <property type="match status" value="1"/>
</dbReference>
<dbReference type="InterPro" id="IPR050757">
    <property type="entry name" value="Collagen_mod_GT25"/>
</dbReference>
<gene>
    <name evidence="5" type="ORF">MGAL_10B073308</name>
</gene>
<evidence type="ECO:0000313" key="6">
    <source>
        <dbReference type="Proteomes" id="UP000596742"/>
    </source>
</evidence>
<dbReference type="AlphaFoldDB" id="A0A8B6DLH1"/>
<organism evidence="5 6">
    <name type="scientific">Mytilus galloprovincialis</name>
    <name type="common">Mediterranean mussel</name>
    <dbReference type="NCBI Taxonomy" id="29158"/>
    <lineage>
        <taxon>Eukaryota</taxon>
        <taxon>Metazoa</taxon>
        <taxon>Spiralia</taxon>
        <taxon>Lophotrochozoa</taxon>
        <taxon>Mollusca</taxon>
        <taxon>Bivalvia</taxon>
        <taxon>Autobranchia</taxon>
        <taxon>Pteriomorphia</taxon>
        <taxon>Mytilida</taxon>
        <taxon>Mytiloidea</taxon>
        <taxon>Mytilidae</taxon>
        <taxon>Mytilinae</taxon>
        <taxon>Mytilus</taxon>
    </lineage>
</organism>
<name>A0A8B6DLH1_MYTGA</name>
<keyword evidence="6" id="KW-1185">Reference proteome</keyword>
<feature type="non-terminal residue" evidence="5">
    <location>
        <position position="1"/>
    </location>
</feature>
<dbReference type="PANTHER" id="PTHR10730">
    <property type="entry name" value="PROCOLLAGEN-LYSINE,2-OXOGLUTARATE 5-DIOXYGENASE/GLYCOSYLTRANSFERASE 25 FAMILY MEMBER"/>
    <property type="match status" value="1"/>
</dbReference>
<evidence type="ECO:0000256" key="2">
    <source>
        <dbReference type="ARBA" id="ARBA00022676"/>
    </source>
</evidence>
<reference evidence="5" key="1">
    <citation type="submission" date="2018-11" db="EMBL/GenBank/DDBJ databases">
        <authorList>
            <person name="Alioto T."/>
            <person name="Alioto T."/>
        </authorList>
    </citation>
    <scope>NUCLEOTIDE SEQUENCE</scope>
</reference>
<evidence type="ECO:0000256" key="1">
    <source>
        <dbReference type="ARBA" id="ARBA00006721"/>
    </source>
</evidence>
<feature type="domain" description="PLOD1-3-like GT" evidence="4">
    <location>
        <begin position="16"/>
        <end position="129"/>
    </location>
</feature>
<protein>
    <submittedName>
        <fullName evidence="5">Procollagen-lysine,2-oxoglutarate 5-dioxygenase, invertebrate</fullName>
        <ecNumber evidence="5">1.14.11.4</ecNumber>
    </submittedName>
</protein>
<dbReference type="OrthoDB" id="69177at2759"/>
<sequence>MTIYYIDETNGIFFLELTAITIAPDETDSLTRYQYTADKNGIKTKVYGLGHAWRKAEEMTCTAGGYKVNVLRDSLGEFTNRQDLVLIYTDSSDAVFIERRKDILSKFKSFDAKVVFAADNFIWPDPKLK</sequence>
<dbReference type="EC" id="1.14.11.4" evidence="5"/>
<accession>A0A8B6DLH1</accession>